<organism evidence="1 2">
    <name type="scientific">Telmatocola sphagniphila</name>
    <dbReference type="NCBI Taxonomy" id="1123043"/>
    <lineage>
        <taxon>Bacteria</taxon>
        <taxon>Pseudomonadati</taxon>
        <taxon>Planctomycetota</taxon>
        <taxon>Planctomycetia</taxon>
        <taxon>Gemmatales</taxon>
        <taxon>Gemmataceae</taxon>
    </lineage>
</organism>
<dbReference type="AlphaFoldDB" id="A0A8E6B377"/>
<dbReference type="EMBL" id="CP074694">
    <property type="protein sequence ID" value="QVL30276.1"/>
    <property type="molecule type" value="Genomic_DNA"/>
</dbReference>
<dbReference type="RefSeq" id="WP_213494153.1">
    <property type="nucleotide sequence ID" value="NZ_CP074694.1"/>
</dbReference>
<accession>A0A8E6B377</accession>
<protein>
    <submittedName>
        <fullName evidence="1">Uncharacterized protein</fullName>
    </submittedName>
</protein>
<dbReference type="Proteomes" id="UP000676194">
    <property type="component" value="Chromosome"/>
</dbReference>
<dbReference type="KEGG" id="tsph:KIH39_15600"/>
<evidence type="ECO:0000313" key="1">
    <source>
        <dbReference type="EMBL" id="QVL30276.1"/>
    </source>
</evidence>
<proteinExistence type="predicted"/>
<evidence type="ECO:0000313" key="2">
    <source>
        <dbReference type="Proteomes" id="UP000676194"/>
    </source>
</evidence>
<gene>
    <name evidence="1" type="ORF">KIH39_15600</name>
</gene>
<sequence length="96" mass="10832">MILTLCRSAIAFQKSAEPFLHKTLLNCFTNPMAFVNSIRCPLRLFEGEDGRDVNIPLALAARKAGKDCEIVNVTGNHQEMVSPSVKKLIEWFRQLK</sequence>
<name>A0A8E6B377_9BACT</name>
<keyword evidence="2" id="KW-1185">Reference proteome</keyword>
<reference evidence="1" key="1">
    <citation type="submission" date="2021-05" db="EMBL/GenBank/DDBJ databases">
        <title>Complete genome sequence of the cellulolytic planctomycete Telmatocola sphagniphila SP2T and characterization of the first cellulase from planctomycetes.</title>
        <authorList>
            <person name="Rakitin A.L."/>
            <person name="Beletsky A.V."/>
            <person name="Naumoff D.G."/>
            <person name="Kulichevskaya I.S."/>
            <person name="Mardanov A.V."/>
            <person name="Ravin N.V."/>
            <person name="Dedysh S.N."/>
        </authorList>
    </citation>
    <scope>NUCLEOTIDE SEQUENCE</scope>
    <source>
        <strain evidence="1">SP2T</strain>
    </source>
</reference>